<dbReference type="Gene3D" id="3.40.50.280">
    <property type="entry name" value="Cobalamin-binding domain"/>
    <property type="match status" value="1"/>
</dbReference>
<keyword evidence="4" id="KW-1185">Reference proteome</keyword>
<evidence type="ECO:0000259" key="2">
    <source>
        <dbReference type="PROSITE" id="PS50937"/>
    </source>
</evidence>
<organism evidence="3 4">
    <name type="scientific">Amycolatopsis viridis</name>
    <dbReference type="NCBI Taxonomy" id="185678"/>
    <lineage>
        <taxon>Bacteria</taxon>
        <taxon>Bacillati</taxon>
        <taxon>Actinomycetota</taxon>
        <taxon>Actinomycetes</taxon>
        <taxon>Pseudonocardiales</taxon>
        <taxon>Pseudonocardiaceae</taxon>
        <taxon>Amycolatopsis</taxon>
    </lineage>
</organism>
<dbReference type="Gene3D" id="1.10.1240.10">
    <property type="entry name" value="Methionine synthase domain"/>
    <property type="match status" value="1"/>
</dbReference>
<dbReference type="InterPro" id="IPR036724">
    <property type="entry name" value="Cobalamin-bd_sf"/>
</dbReference>
<sequence length="296" mass="31210">MTRTGQAARDAVPPEAVLTPAAVAGRLGVAVATLRSWDRRHGLGPSSREPGRHRRYTVGDLRRLERVVQLVRQGVPVASAAATVSAGAVPRIAPAGDVPDRVASRRRRSLRGAAEKLDPDAFRRIVVGFLDRHGTVDTWQKLLVPFLQELGERCAEPGGPVEVEHLATDGIIAALHAIPSGHTSAGSVLLACAPEEQHSLPLEVLRHALAERGRGTIALGARVPPQSLLAAVTARNPPATVVWAHSAELARLVPAAELTGTRLYVAGPGWDGVPLPEGARHLRSLPDALDALTGPT</sequence>
<feature type="domain" description="HTH merR-type" evidence="2">
    <location>
        <begin position="17"/>
        <end position="86"/>
    </location>
</feature>
<dbReference type="Proteomes" id="UP000754495">
    <property type="component" value="Unassembled WGS sequence"/>
</dbReference>
<dbReference type="SMART" id="SM00422">
    <property type="entry name" value="HTH_MERR"/>
    <property type="match status" value="1"/>
</dbReference>
<comment type="caution">
    <text evidence="3">The sequence shown here is derived from an EMBL/GenBank/DDBJ whole genome shotgun (WGS) entry which is preliminary data.</text>
</comment>
<dbReference type="InterPro" id="IPR036594">
    <property type="entry name" value="Meth_synthase_dom"/>
</dbReference>
<dbReference type="Gene3D" id="1.10.1660.10">
    <property type="match status" value="1"/>
</dbReference>
<accession>A0ABX0SY91</accession>
<dbReference type="PANTHER" id="PTHR30204:SF97">
    <property type="entry name" value="MERR FAMILY REGULATORY PROTEIN"/>
    <property type="match status" value="1"/>
</dbReference>
<dbReference type="InterPro" id="IPR047057">
    <property type="entry name" value="MerR_fam"/>
</dbReference>
<name>A0ABX0SY91_9PSEU</name>
<dbReference type="PANTHER" id="PTHR30204">
    <property type="entry name" value="REDOX-CYCLING DRUG-SENSING TRANSCRIPTIONAL ACTIVATOR SOXR"/>
    <property type="match status" value="1"/>
</dbReference>
<dbReference type="GO" id="GO:0003677">
    <property type="term" value="F:DNA binding"/>
    <property type="evidence" value="ECO:0007669"/>
    <property type="project" value="UniProtKB-KW"/>
</dbReference>
<dbReference type="PROSITE" id="PS50937">
    <property type="entry name" value="HTH_MERR_2"/>
    <property type="match status" value="1"/>
</dbReference>
<keyword evidence="1 3" id="KW-0238">DNA-binding</keyword>
<dbReference type="SUPFAM" id="SSF46955">
    <property type="entry name" value="Putative DNA-binding domain"/>
    <property type="match status" value="1"/>
</dbReference>
<evidence type="ECO:0000313" key="4">
    <source>
        <dbReference type="Proteomes" id="UP000754495"/>
    </source>
</evidence>
<reference evidence="3 4" key="1">
    <citation type="submission" date="2020-03" db="EMBL/GenBank/DDBJ databases">
        <title>Sequencing the genomes of 1000 actinobacteria strains.</title>
        <authorList>
            <person name="Klenk H.-P."/>
        </authorList>
    </citation>
    <scope>NUCLEOTIDE SEQUENCE [LARGE SCALE GENOMIC DNA]</scope>
    <source>
        <strain evidence="3 4">DSM 45668</strain>
    </source>
</reference>
<proteinExistence type="predicted"/>
<gene>
    <name evidence="3" type="ORF">FHX46_004023</name>
</gene>
<dbReference type="InterPro" id="IPR000551">
    <property type="entry name" value="MerR-type_HTH_dom"/>
</dbReference>
<evidence type="ECO:0000313" key="3">
    <source>
        <dbReference type="EMBL" id="NIH81493.1"/>
    </source>
</evidence>
<dbReference type="EMBL" id="JAANOU010000001">
    <property type="protein sequence ID" value="NIH81493.1"/>
    <property type="molecule type" value="Genomic_DNA"/>
</dbReference>
<dbReference type="RefSeq" id="WP_167117305.1">
    <property type="nucleotide sequence ID" value="NZ_JAANOU010000001.1"/>
</dbReference>
<dbReference type="InterPro" id="IPR009061">
    <property type="entry name" value="DNA-bd_dom_put_sf"/>
</dbReference>
<dbReference type="Pfam" id="PF13411">
    <property type="entry name" value="MerR_1"/>
    <property type="match status" value="1"/>
</dbReference>
<evidence type="ECO:0000256" key="1">
    <source>
        <dbReference type="ARBA" id="ARBA00023125"/>
    </source>
</evidence>
<protein>
    <submittedName>
        <fullName evidence="3">DNA-binding transcriptional MerR regulator</fullName>
    </submittedName>
</protein>
<dbReference type="SUPFAM" id="SSF52242">
    <property type="entry name" value="Cobalamin (vitamin B12)-binding domain"/>
    <property type="match status" value="1"/>
</dbReference>